<evidence type="ECO:0000313" key="3">
    <source>
        <dbReference type="EMBL" id="WFD27221.1"/>
    </source>
</evidence>
<feature type="compositionally biased region" description="Low complexity" evidence="1">
    <location>
        <begin position="449"/>
        <end position="467"/>
    </location>
</feature>
<dbReference type="InterPro" id="IPR052432">
    <property type="entry name" value="PITP/CRAL-TRIO"/>
</dbReference>
<organism evidence="3 4">
    <name type="scientific">Malassezia nana</name>
    <dbReference type="NCBI Taxonomy" id="180528"/>
    <lineage>
        <taxon>Eukaryota</taxon>
        <taxon>Fungi</taxon>
        <taxon>Dikarya</taxon>
        <taxon>Basidiomycota</taxon>
        <taxon>Ustilaginomycotina</taxon>
        <taxon>Malasseziomycetes</taxon>
        <taxon>Malasseziales</taxon>
        <taxon>Malasseziaceae</taxon>
        <taxon>Malassezia</taxon>
    </lineage>
</organism>
<feature type="compositionally biased region" description="Basic and acidic residues" evidence="1">
    <location>
        <begin position="480"/>
        <end position="498"/>
    </location>
</feature>
<feature type="compositionally biased region" description="Acidic residues" evidence="1">
    <location>
        <begin position="585"/>
        <end position="635"/>
    </location>
</feature>
<evidence type="ECO:0000313" key="4">
    <source>
        <dbReference type="Proteomes" id="UP001213623"/>
    </source>
</evidence>
<feature type="compositionally biased region" description="Basic and acidic residues" evidence="1">
    <location>
        <begin position="643"/>
        <end position="653"/>
    </location>
</feature>
<protein>
    <recommendedName>
        <fullName evidence="2">CRAL-TRIO domain-containing protein</fullName>
    </recommendedName>
</protein>
<keyword evidence="4" id="KW-1185">Reference proteome</keyword>
<feature type="domain" description="CRAL-TRIO" evidence="2">
    <location>
        <begin position="145"/>
        <end position="294"/>
    </location>
</feature>
<feature type="compositionally biased region" description="Low complexity" evidence="1">
    <location>
        <begin position="538"/>
        <end position="548"/>
    </location>
</feature>
<name>A0AAF0ELW0_9BASI</name>
<dbReference type="Pfam" id="PF00650">
    <property type="entry name" value="CRAL_TRIO"/>
    <property type="match status" value="1"/>
</dbReference>
<reference evidence="3" key="1">
    <citation type="submission" date="2023-03" db="EMBL/GenBank/DDBJ databases">
        <title>Mating type loci evolution in Malassezia.</title>
        <authorList>
            <person name="Coelho M.A."/>
        </authorList>
    </citation>
    <scope>NUCLEOTIDE SEQUENCE</scope>
    <source>
        <strain evidence="3">CBS 9557</strain>
    </source>
</reference>
<feature type="region of interest" description="Disordered" evidence="1">
    <location>
        <begin position="1"/>
        <end position="22"/>
    </location>
</feature>
<dbReference type="AlphaFoldDB" id="A0AAF0ELW0"/>
<dbReference type="CDD" id="cd00170">
    <property type="entry name" value="SEC14"/>
    <property type="match status" value="1"/>
</dbReference>
<dbReference type="SUPFAM" id="SSF46938">
    <property type="entry name" value="CRAL/TRIO N-terminal domain"/>
    <property type="match status" value="1"/>
</dbReference>
<accession>A0AAF0ELW0</accession>
<evidence type="ECO:0000256" key="1">
    <source>
        <dbReference type="SAM" id="MobiDB-lite"/>
    </source>
</evidence>
<feature type="region of interest" description="Disordered" evidence="1">
    <location>
        <begin position="47"/>
        <end position="67"/>
    </location>
</feature>
<dbReference type="Gene3D" id="3.40.525.10">
    <property type="entry name" value="CRAL-TRIO lipid binding domain"/>
    <property type="match status" value="1"/>
</dbReference>
<dbReference type="EMBL" id="CP119895">
    <property type="protein sequence ID" value="WFD27221.1"/>
    <property type="molecule type" value="Genomic_DNA"/>
</dbReference>
<proteinExistence type="predicted"/>
<evidence type="ECO:0000259" key="2">
    <source>
        <dbReference type="SMART" id="SM00516"/>
    </source>
</evidence>
<gene>
    <name evidence="3" type="ORF">MNAN1_002217</name>
</gene>
<feature type="compositionally biased region" description="Low complexity" evidence="1">
    <location>
        <begin position="569"/>
        <end position="584"/>
    </location>
</feature>
<sequence length="720" mass="80362">MTEYKQVNPVKPDPGNYGNLDSSQKQKLAEMWDLFFQIKNDPSKIESGHFNLENHHHGPPENASKEAKAMHEEQRALKELFAHHGVEEFHDQLWFLFGADFPDTMVLKFLRARKCLKWRIETNVADIIAKGDVGLGAEDKDFARQGPAAKAFAAGMTDNLMPIIYIHVNRHVAKDQGADTMTKFVISCAESFRSIVRYPMDKIVIVFDLTGFGMKNMDWHTLLTIISILEAYYPETLYRLYIYSAPWIFQGIWKALAPMLDAHVRAKIKFVNKPADMDLIPLDRLESKMGGNLVDPMEWTPPSASDKPALLRADPKRQKYWSAYMEQAKAFEEVTERWVASDGQDDAIMEERHFIALKLRRTFLSIAPHFCASSMYTRSGIIRKDFALEWTYKQKDGRVIKHIVGEDTAIPRLDKLIAAREGKSEGRQSSSRRANEQDQGVAAVGVTQSRSRGNGGSSRASRSANEGEPVRRRSRTARPSQDDAAPRRRTRSGAEEQSRSTNLVQEQPRPRRSRNTESTSSYRSRDVGAGVAAGVGAGAAATAAGAAAQTSSGRNSSSRPNLSYLAGPSRSRAGSSSASIFSSSSEDDVFVDADDFMGDQPGADEDEDDAYGDEQTEDELEDDDDDVIEDEEDEPVAAPVPTYKEKQPTGERPSRRRRGAPRPMVGENEQLAGFRNLAPEAHDQIAESNEKMREPFDPNQKRAKSGFLSRLNCCSGKNID</sequence>
<feature type="compositionally biased region" description="Polar residues" evidence="1">
    <location>
        <begin position="549"/>
        <end position="561"/>
    </location>
</feature>
<dbReference type="InterPro" id="IPR001251">
    <property type="entry name" value="CRAL-TRIO_dom"/>
</dbReference>
<dbReference type="InterPro" id="IPR036273">
    <property type="entry name" value="CRAL/TRIO_N_dom_sf"/>
</dbReference>
<feature type="region of interest" description="Disordered" evidence="1">
    <location>
        <begin position="420"/>
        <end position="676"/>
    </location>
</feature>
<dbReference type="Proteomes" id="UP001213623">
    <property type="component" value="Chromosome 4"/>
</dbReference>
<dbReference type="PANTHER" id="PTHR46590">
    <property type="entry name" value="PHOSPHATIDYLINOSITOL TRANSFER PROTEIN CSR1-RELATED"/>
    <property type="match status" value="1"/>
</dbReference>
<dbReference type="SUPFAM" id="SSF52087">
    <property type="entry name" value="CRAL/TRIO domain"/>
    <property type="match status" value="1"/>
</dbReference>
<dbReference type="PANTHER" id="PTHR46590:SF1">
    <property type="entry name" value="PHOSPHATIDYLINOSITOL TRANSFER PROTEIN CSR1"/>
    <property type="match status" value="1"/>
</dbReference>
<dbReference type="SMART" id="SM00516">
    <property type="entry name" value="SEC14"/>
    <property type="match status" value="1"/>
</dbReference>
<dbReference type="InterPro" id="IPR036865">
    <property type="entry name" value="CRAL-TRIO_dom_sf"/>
</dbReference>